<evidence type="ECO:0000313" key="14">
    <source>
        <dbReference type="Proteomes" id="UP000679691"/>
    </source>
</evidence>
<evidence type="ECO:0000256" key="1">
    <source>
        <dbReference type="ARBA" id="ARBA00001946"/>
    </source>
</evidence>
<dbReference type="PANTHER" id="PTHR13966">
    <property type="entry name" value="ENDONUCLEASE RELATED"/>
    <property type="match status" value="1"/>
</dbReference>
<dbReference type="PANTHER" id="PTHR13966:SF5">
    <property type="entry name" value="ENDONUCLEASE G, MITOCHONDRIAL"/>
    <property type="match status" value="1"/>
</dbReference>
<protein>
    <submittedName>
        <fullName evidence="13">DNA/RNA non-specific endonuclease</fullName>
    </submittedName>
</protein>
<evidence type="ECO:0000256" key="9">
    <source>
        <dbReference type="PIRSR" id="PIRSR640255-2"/>
    </source>
</evidence>
<comment type="cofactor">
    <cofactor evidence="1">
        <name>Mg(2+)</name>
        <dbReference type="ChEBI" id="CHEBI:18420"/>
    </cofactor>
</comment>
<keyword evidence="5 13" id="KW-0255">Endonuclease</keyword>
<evidence type="ECO:0000256" key="7">
    <source>
        <dbReference type="ARBA" id="ARBA00022842"/>
    </source>
</evidence>
<evidence type="ECO:0000256" key="2">
    <source>
        <dbReference type="ARBA" id="ARBA00010052"/>
    </source>
</evidence>
<dbReference type="GO" id="GO:0046872">
    <property type="term" value="F:metal ion binding"/>
    <property type="evidence" value="ECO:0007669"/>
    <property type="project" value="UniProtKB-KW"/>
</dbReference>
<feature type="chain" id="PRO_5035917625" evidence="10">
    <location>
        <begin position="25"/>
        <end position="525"/>
    </location>
</feature>
<keyword evidence="3" id="KW-0540">Nuclease</keyword>
<keyword evidence="14" id="KW-1185">Reference proteome</keyword>
<comment type="caution">
    <text evidence="13">The sequence shown here is derived from an EMBL/GenBank/DDBJ whole genome shotgun (WGS) entry which is preliminary data.</text>
</comment>
<dbReference type="GO" id="GO:0003676">
    <property type="term" value="F:nucleic acid binding"/>
    <property type="evidence" value="ECO:0007669"/>
    <property type="project" value="InterPro"/>
</dbReference>
<dbReference type="Gene3D" id="2.60.40.2620">
    <property type="entry name" value="Fimbrillin-like"/>
    <property type="match status" value="1"/>
</dbReference>
<evidence type="ECO:0000259" key="11">
    <source>
        <dbReference type="SMART" id="SM00477"/>
    </source>
</evidence>
<dbReference type="AlphaFoldDB" id="A0A8T4HBU4"/>
<comment type="similarity">
    <text evidence="2">Belongs to the DNA/RNA non-specific endonuclease family.</text>
</comment>
<sequence length="525" mass="59419">MTHFFKTRRSSILTSSLCFLLLFAGCGKSLQQAKPAQISFKATPPTANNSESSESSWSWKNNDRIGVFMFKKDGALSKENIFQQLNNELFIYANGLFKSTTPILNTDVAANIVAYYPYKELSNYKVSFDITDQTDQHALELMYAKGTNEKAFPMALKFEKQLSKLIFKLKLTDNLKYQNLAVYVSAVKSRANLDLATGELKITKSSAKQLEADLVKLADGSYQAELTLMPEEEISSKKIQFKFTTGQNFAYTIPGNIVLEKGATYSYPIEINKNGIAVVESSFKGYFETPTLTMPTATSVFLKYNLPDKQQVRNFSMLYDKQLGIAYWVAYPLHSSYLGTAKRTDEWAYDPRVAKIDQATLFSSYADPDFDRGHQLPSADRNYSTAGNKSTFYFTNFTPQLDRLNQGMWANLETKVRTWTAQCDTMYVVTGAMPTSLKDKKISYVLDKTGKKIAKPQYYFKALAMKIGANYHTIAFKINNELPTEKNFMSYTLDVAALEEMTGFTFFPNLSKVQKSSINTKVWSY</sequence>
<feature type="signal peptide" evidence="10">
    <location>
        <begin position="1"/>
        <end position="24"/>
    </location>
</feature>
<dbReference type="Gene3D" id="3.40.570.10">
    <property type="entry name" value="Extracellular Endonuclease, subunit A"/>
    <property type="match status" value="1"/>
</dbReference>
<dbReference type="GO" id="GO:0016787">
    <property type="term" value="F:hydrolase activity"/>
    <property type="evidence" value="ECO:0007669"/>
    <property type="project" value="UniProtKB-KW"/>
</dbReference>
<evidence type="ECO:0000256" key="4">
    <source>
        <dbReference type="ARBA" id="ARBA00022723"/>
    </source>
</evidence>
<gene>
    <name evidence="13" type="ORF">J5U18_13180</name>
</gene>
<dbReference type="CDD" id="cd13121">
    <property type="entry name" value="BF2867_like_C"/>
    <property type="match status" value="1"/>
</dbReference>
<dbReference type="InterPro" id="IPR044925">
    <property type="entry name" value="His-Me_finger_sf"/>
</dbReference>
<dbReference type="Proteomes" id="UP000679691">
    <property type="component" value="Unassembled WGS sequence"/>
</dbReference>
<reference evidence="13" key="1">
    <citation type="submission" date="2021-03" db="EMBL/GenBank/DDBJ databases">
        <authorList>
            <person name="Lu T."/>
            <person name="Wang Q."/>
            <person name="Han X."/>
        </authorList>
    </citation>
    <scope>NUCLEOTIDE SEQUENCE</scope>
    <source>
        <strain evidence="13">WQ 2009</strain>
    </source>
</reference>
<dbReference type="PROSITE" id="PS01070">
    <property type="entry name" value="NUCLEASE_NON_SPEC"/>
    <property type="match status" value="1"/>
</dbReference>
<dbReference type="GO" id="GO:0004519">
    <property type="term" value="F:endonuclease activity"/>
    <property type="evidence" value="ECO:0007669"/>
    <property type="project" value="UniProtKB-KW"/>
</dbReference>
<feature type="active site" description="Proton acceptor" evidence="8">
    <location>
        <position position="374"/>
    </location>
</feature>
<evidence type="ECO:0000256" key="5">
    <source>
        <dbReference type="ARBA" id="ARBA00022759"/>
    </source>
</evidence>
<accession>A0A8T4HBU4</accession>
<name>A0A8T4HBU4_9SPHI</name>
<dbReference type="SUPFAM" id="SSF54060">
    <property type="entry name" value="His-Me finger endonucleases"/>
    <property type="match status" value="1"/>
</dbReference>
<keyword evidence="10" id="KW-0732">Signal</keyword>
<dbReference type="InterPro" id="IPR044929">
    <property type="entry name" value="DNA/RNA_non-sp_Endonuclease_sf"/>
</dbReference>
<evidence type="ECO:0000256" key="8">
    <source>
        <dbReference type="PIRSR" id="PIRSR640255-1"/>
    </source>
</evidence>
<dbReference type="PROSITE" id="PS51257">
    <property type="entry name" value="PROKAR_LIPOPROTEIN"/>
    <property type="match status" value="1"/>
</dbReference>
<dbReference type="EMBL" id="JAGKSB010000020">
    <property type="protein sequence ID" value="MBP3944492.1"/>
    <property type="molecule type" value="Genomic_DNA"/>
</dbReference>
<dbReference type="SMART" id="SM00477">
    <property type="entry name" value="NUC"/>
    <property type="match status" value="1"/>
</dbReference>
<feature type="binding site" evidence="9">
    <location>
        <position position="405"/>
    </location>
    <ligand>
        <name>Mg(2+)</name>
        <dbReference type="ChEBI" id="CHEBI:18420"/>
        <note>catalytic</note>
    </ligand>
</feature>
<evidence type="ECO:0000256" key="10">
    <source>
        <dbReference type="SAM" id="SignalP"/>
    </source>
</evidence>
<proteinExistence type="inferred from homology"/>
<evidence type="ECO:0000256" key="3">
    <source>
        <dbReference type="ARBA" id="ARBA00022722"/>
    </source>
</evidence>
<dbReference type="InterPro" id="IPR040255">
    <property type="entry name" value="Non-specific_endonuclease"/>
</dbReference>
<dbReference type="Pfam" id="PF01223">
    <property type="entry name" value="Endonuclease_NS"/>
    <property type="match status" value="1"/>
</dbReference>
<dbReference type="InterPro" id="IPR001604">
    <property type="entry name" value="Endo_G_ENPP1-like_dom"/>
</dbReference>
<dbReference type="CDD" id="cd13120">
    <property type="entry name" value="BF2867_like_N"/>
    <property type="match status" value="1"/>
</dbReference>
<evidence type="ECO:0000259" key="12">
    <source>
        <dbReference type="SMART" id="SM00892"/>
    </source>
</evidence>
<organism evidence="13 14">
    <name type="scientific">Rhinopithecimicrobium faecis</name>
    <dbReference type="NCBI Taxonomy" id="2820698"/>
    <lineage>
        <taxon>Bacteria</taxon>
        <taxon>Pseudomonadati</taxon>
        <taxon>Bacteroidota</taxon>
        <taxon>Sphingobacteriia</taxon>
        <taxon>Sphingobacteriales</taxon>
        <taxon>Sphingobacteriaceae</taxon>
        <taxon>Rhinopithecimicrobium</taxon>
    </lineage>
</organism>
<keyword evidence="6" id="KW-0378">Hydrolase</keyword>
<dbReference type="Pfam" id="PF13149">
    <property type="entry name" value="Mfa_like_1"/>
    <property type="match status" value="1"/>
</dbReference>
<dbReference type="InterPro" id="IPR020821">
    <property type="entry name" value="ENPP1-3/EXOG-like_nuc-like"/>
</dbReference>
<dbReference type="InterPro" id="IPR025049">
    <property type="entry name" value="Mfa-like_1"/>
</dbReference>
<feature type="domain" description="ENPP1-3/EXOG-like endonuclease/phosphodiesterase" evidence="11">
    <location>
        <begin position="312"/>
        <end position="513"/>
    </location>
</feature>
<evidence type="ECO:0000256" key="6">
    <source>
        <dbReference type="ARBA" id="ARBA00022801"/>
    </source>
</evidence>
<dbReference type="InterPro" id="IPR042278">
    <property type="entry name" value="Mfa-like_1_N"/>
</dbReference>
<keyword evidence="7" id="KW-0460">Magnesium</keyword>
<dbReference type="SMART" id="SM00892">
    <property type="entry name" value="Endonuclease_NS"/>
    <property type="match status" value="1"/>
</dbReference>
<keyword evidence="4 9" id="KW-0479">Metal-binding</keyword>
<dbReference type="Gene3D" id="2.60.40.2630">
    <property type="match status" value="1"/>
</dbReference>
<feature type="domain" description="DNA/RNA non-specific endonuclease/pyrophosphatase/phosphodiesterase" evidence="12">
    <location>
        <begin position="311"/>
        <end position="513"/>
    </location>
</feature>
<dbReference type="InterPro" id="IPR018524">
    <property type="entry name" value="DNA/RNA_endonuclease_AS"/>
</dbReference>
<evidence type="ECO:0000313" key="13">
    <source>
        <dbReference type="EMBL" id="MBP3944492.1"/>
    </source>
</evidence>